<accession>A0A2V3HQQ0</accession>
<dbReference type="Proteomes" id="UP000248161">
    <property type="component" value="Unassembled WGS sequence"/>
</dbReference>
<evidence type="ECO:0000313" key="3">
    <source>
        <dbReference type="Proteomes" id="UP000248161"/>
    </source>
</evidence>
<comment type="caution">
    <text evidence="2">The sequence shown here is derived from an EMBL/GenBank/DDBJ whole genome shotgun (WGS) entry which is preliminary data.</text>
</comment>
<reference evidence="2 3" key="1">
    <citation type="journal article" date="2015" name="Nat. Commun.">
        <title>Genomic and transcriptomic evidence for scavenging of diverse organic compounds by widespread deep-sea archaea.</title>
        <authorList>
            <person name="Li M."/>
            <person name="Baker B.J."/>
            <person name="Anantharaman K."/>
            <person name="Jain S."/>
            <person name="Breier J.A."/>
            <person name="Dick G.J."/>
        </authorList>
    </citation>
    <scope>NUCLEOTIDE SEQUENCE [LARGE SCALE GENOMIC DNA]</scope>
    <source>
        <strain evidence="2">Cayman_51_deep</strain>
    </source>
</reference>
<sequence>MSDDSERPVGSDPSVTVLYAQVRDVKPRMSIDEEGYLRAEGWPGAAGKVFLGDVAQAALRALGPHDPPRFTEQPGYDEQRWELKSNANDLTLTITSREYWGFGLFAICFLNKIEISGPLALRARCVHDLVASLGRNPWEASWLRRFEKASGCDSSQHKDAWGSLVARAREDMGEEVNQLEDALRALRGADQSAEGVLDAAELALEEAKAALADRNAPAVERALGRAASAIIEADPSTGVRSTERMAQRSTAVPSARKPEAVDAKHLLDEVPFVDLSEEE</sequence>
<dbReference type="AlphaFoldDB" id="A0A2V3HQQ0"/>
<gene>
    <name evidence="2" type="ORF">CXX69_04170</name>
</gene>
<organism evidence="2 3">
    <name type="scientific">Candidatus Thalassarchaeum betae</name>
    <dbReference type="NCBI Taxonomy" id="2599289"/>
    <lineage>
        <taxon>Archaea</taxon>
        <taxon>Methanobacteriati</taxon>
        <taxon>Thermoplasmatota</taxon>
        <taxon>Candidatus Poseidoniia</taxon>
        <taxon>Candidatus Poseidoniales</taxon>
        <taxon>Candidatus Thalassarchaeaceae</taxon>
        <taxon>Candidatus Thalassarchaeum</taxon>
    </lineage>
</organism>
<dbReference type="EMBL" id="PSPG01000008">
    <property type="protein sequence ID" value="PXF21410.1"/>
    <property type="molecule type" value="Genomic_DNA"/>
</dbReference>
<proteinExistence type="predicted"/>
<name>A0A2V3HQQ0_9ARCH</name>
<evidence type="ECO:0000313" key="2">
    <source>
        <dbReference type="EMBL" id="PXF21410.1"/>
    </source>
</evidence>
<evidence type="ECO:0000256" key="1">
    <source>
        <dbReference type="SAM" id="MobiDB-lite"/>
    </source>
</evidence>
<protein>
    <submittedName>
        <fullName evidence="2">Uncharacterized protein</fullName>
    </submittedName>
</protein>
<feature type="region of interest" description="Disordered" evidence="1">
    <location>
        <begin position="238"/>
        <end position="260"/>
    </location>
</feature>